<evidence type="ECO:0000259" key="1">
    <source>
        <dbReference type="Pfam" id="PF01592"/>
    </source>
</evidence>
<reference evidence="2 3" key="1">
    <citation type="submission" date="2021-05" db="EMBL/GenBank/DDBJ databases">
        <title>Roseococcus sp. XZZS9, whole genome shotgun sequencing project.</title>
        <authorList>
            <person name="Zhao G."/>
            <person name="Shen L."/>
        </authorList>
    </citation>
    <scope>NUCLEOTIDE SEQUENCE [LARGE SCALE GENOMIC DNA]</scope>
    <source>
        <strain evidence="2 3">XZZS9</strain>
    </source>
</reference>
<evidence type="ECO:0000313" key="2">
    <source>
        <dbReference type="EMBL" id="MBS7811826.1"/>
    </source>
</evidence>
<evidence type="ECO:0000313" key="3">
    <source>
        <dbReference type="Proteomes" id="UP000766336"/>
    </source>
</evidence>
<dbReference type="Gene3D" id="3.90.1010.10">
    <property type="match status" value="1"/>
</dbReference>
<dbReference type="EMBL" id="JAHCDA010000002">
    <property type="protein sequence ID" value="MBS7811826.1"/>
    <property type="molecule type" value="Genomic_DNA"/>
</dbReference>
<keyword evidence="3" id="KW-1185">Reference proteome</keyword>
<dbReference type="NCBIfam" id="TIGR01994">
    <property type="entry name" value="SUF_scaf_2"/>
    <property type="match status" value="1"/>
</dbReference>
<accession>A0ABS5QEU4</accession>
<protein>
    <submittedName>
        <fullName evidence="2">SUF system NifU family Fe-S cluster assembly protein</fullName>
    </submittedName>
</protein>
<organism evidence="2 3">
    <name type="scientific">Roseococcus pinisoli</name>
    <dbReference type="NCBI Taxonomy" id="2835040"/>
    <lineage>
        <taxon>Bacteria</taxon>
        <taxon>Pseudomonadati</taxon>
        <taxon>Pseudomonadota</taxon>
        <taxon>Alphaproteobacteria</taxon>
        <taxon>Acetobacterales</taxon>
        <taxon>Roseomonadaceae</taxon>
        <taxon>Roseococcus</taxon>
    </lineage>
</organism>
<dbReference type="Pfam" id="PF01592">
    <property type="entry name" value="NifU_N"/>
    <property type="match status" value="1"/>
</dbReference>
<dbReference type="CDD" id="cd06664">
    <property type="entry name" value="IscU_like"/>
    <property type="match status" value="1"/>
</dbReference>
<feature type="domain" description="NIF system FeS cluster assembly NifU N-terminal" evidence="1">
    <location>
        <begin position="17"/>
        <end position="101"/>
    </location>
</feature>
<comment type="caution">
    <text evidence="2">The sequence shown here is derived from an EMBL/GenBank/DDBJ whole genome shotgun (WGS) entry which is preliminary data.</text>
</comment>
<gene>
    <name evidence="2" type="ORF">KHU32_12830</name>
</gene>
<name>A0ABS5QEU4_9PROT</name>
<dbReference type="Proteomes" id="UP000766336">
    <property type="component" value="Unassembled WGS sequence"/>
</dbReference>
<dbReference type="RefSeq" id="WP_213670473.1">
    <property type="nucleotide sequence ID" value="NZ_JAHCDA010000002.1"/>
</dbReference>
<sequence>MNEAASPSGAGDIADLYSRTLRELARDPAHQGRPASFDATARGDNPMCGDRVDIYVSLDGERIREARHVARGCEICQASASLLTALVPGMTRAETTDLGRRAAGIAKTGIGDDSNDGLRRLSVFAVVHKFPSRVKCVTLAWNALDAALAGVKETSSE</sequence>
<dbReference type="PANTHER" id="PTHR10093">
    <property type="entry name" value="IRON-SULFUR CLUSTER ASSEMBLY ENZYME NIFU HOMOLOG"/>
    <property type="match status" value="1"/>
</dbReference>
<dbReference type="InterPro" id="IPR002871">
    <property type="entry name" value="NIF_FeS_clus_asmbl_NifU_N"/>
</dbReference>
<dbReference type="SUPFAM" id="SSF82649">
    <property type="entry name" value="SufE/NifU"/>
    <property type="match status" value="1"/>
</dbReference>
<proteinExistence type="predicted"/>